<accession>A0A180GXA5</accession>
<sequence>MGRPTPQPGGSEPNHPDLRDSATGWEIPTLISQSRQGLNKDIQMVLIISRTSFTTINKFSSLALELNTAMGGAEAGNAVKIKV</sequence>
<dbReference type="Proteomes" id="UP000005240">
    <property type="component" value="Unassembled WGS sequence"/>
</dbReference>
<dbReference type="EnsemblFungi" id="PTTG_26036-t43_1">
    <property type="protein sequence ID" value="PTTG_26036-t43_1-p1"/>
    <property type="gene ID" value="PTTG_26036"/>
</dbReference>
<keyword evidence="4" id="KW-1185">Reference proteome</keyword>
<dbReference type="AlphaFoldDB" id="A0A180GXA5"/>
<reference evidence="2" key="1">
    <citation type="submission" date="2009-11" db="EMBL/GenBank/DDBJ databases">
        <authorList>
            <consortium name="The Broad Institute Genome Sequencing Platform"/>
            <person name="Ward D."/>
            <person name="Feldgarden M."/>
            <person name="Earl A."/>
            <person name="Young S.K."/>
            <person name="Zeng Q."/>
            <person name="Koehrsen M."/>
            <person name="Alvarado L."/>
            <person name="Berlin A."/>
            <person name="Bochicchio J."/>
            <person name="Borenstein D."/>
            <person name="Chapman S.B."/>
            <person name="Chen Z."/>
            <person name="Engels R."/>
            <person name="Freedman E."/>
            <person name="Gellesch M."/>
            <person name="Goldberg J."/>
            <person name="Griggs A."/>
            <person name="Gujja S."/>
            <person name="Heilman E."/>
            <person name="Heiman D."/>
            <person name="Hepburn T."/>
            <person name="Howarth C."/>
            <person name="Jen D."/>
            <person name="Larson L."/>
            <person name="Lewis B."/>
            <person name="Mehta T."/>
            <person name="Park D."/>
            <person name="Pearson M."/>
            <person name="Roberts A."/>
            <person name="Saif S."/>
            <person name="Shea T."/>
            <person name="Shenoy N."/>
            <person name="Sisk P."/>
            <person name="Stolte C."/>
            <person name="Sykes S."/>
            <person name="Thomson T."/>
            <person name="Walk T."/>
            <person name="White J."/>
            <person name="Yandava C."/>
            <person name="Izard J."/>
            <person name="Baranova O.V."/>
            <person name="Blanton J.M."/>
            <person name="Tanner A.C."/>
            <person name="Dewhirst F.E."/>
            <person name="Haas B."/>
            <person name="Nusbaum C."/>
            <person name="Birren B."/>
        </authorList>
    </citation>
    <scope>NUCLEOTIDE SEQUENCE [LARGE SCALE GENOMIC DNA]</scope>
    <source>
        <strain evidence="2">1-1 BBBD Race 1</strain>
    </source>
</reference>
<proteinExistence type="predicted"/>
<evidence type="ECO:0000256" key="1">
    <source>
        <dbReference type="SAM" id="MobiDB-lite"/>
    </source>
</evidence>
<evidence type="ECO:0000313" key="4">
    <source>
        <dbReference type="Proteomes" id="UP000005240"/>
    </source>
</evidence>
<evidence type="ECO:0000313" key="3">
    <source>
        <dbReference type="EnsemblFungi" id="PTTG_26036-t43_1-p1"/>
    </source>
</evidence>
<evidence type="ECO:0000313" key="2">
    <source>
        <dbReference type="EMBL" id="OAV97380.1"/>
    </source>
</evidence>
<dbReference type="EMBL" id="ADAS02000013">
    <property type="protein sequence ID" value="OAV97380.1"/>
    <property type="molecule type" value="Genomic_DNA"/>
</dbReference>
<reference evidence="3" key="4">
    <citation type="submission" date="2025-05" db="UniProtKB">
        <authorList>
            <consortium name="EnsemblFungi"/>
        </authorList>
    </citation>
    <scope>IDENTIFICATION</scope>
    <source>
        <strain evidence="3">isolate 1-1 / race 1 (BBBD)</strain>
    </source>
</reference>
<protein>
    <submittedName>
        <fullName evidence="2 3">Uncharacterized protein</fullName>
    </submittedName>
</protein>
<organism evidence="2">
    <name type="scientific">Puccinia triticina (isolate 1-1 / race 1 (BBBD))</name>
    <name type="common">Brown leaf rust fungus</name>
    <dbReference type="NCBI Taxonomy" id="630390"/>
    <lineage>
        <taxon>Eukaryota</taxon>
        <taxon>Fungi</taxon>
        <taxon>Dikarya</taxon>
        <taxon>Basidiomycota</taxon>
        <taxon>Pucciniomycotina</taxon>
        <taxon>Pucciniomycetes</taxon>
        <taxon>Pucciniales</taxon>
        <taxon>Pucciniaceae</taxon>
        <taxon>Puccinia</taxon>
    </lineage>
</organism>
<dbReference type="VEuPathDB" id="FungiDB:PTTG_26036"/>
<reference evidence="3 4" key="3">
    <citation type="journal article" date="2017" name="G3 (Bethesda)">
        <title>Comparative analysis highlights variable genome content of wheat rusts and divergence of the mating loci.</title>
        <authorList>
            <person name="Cuomo C.A."/>
            <person name="Bakkeren G."/>
            <person name="Khalil H.B."/>
            <person name="Panwar V."/>
            <person name="Joly D."/>
            <person name="Linning R."/>
            <person name="Sakthikumar S."/>
            <person name="Song X."/>
            <person name="Adiconis X."/>
            <person name="Fan L."/>
            <person name="Goldberg J.M."/>
            <person name="Levin J.Z."/>
            <person name="Young S."/>
            <person name="Zeng Q."/>
            <person name="Anikster Y."/>
            <person name="Bruce M."/>
            <person name="Wang M."/>
            <person name="Yin C."/>
            <person name="McCallum B."/>
            <person name="Szabo L.J."/>
            <person name="Hulbert S."/>
            <person name="Chen X."/>
            <person name="Fellers J.P."/>
        </authorList>
    </citation>
    <scope>NUCLEOTIDE SEQUENCE</scope>
    <source>
        <strain evidence="4">Isolate 1-1 / race 1 (BBBD)</strain>
        <strain evidence="3">isolate 1-1 / race 1 (BBBD)</strain>
    </source>
</reference>
<feature type="region of interest" description="Disordered" evidence="1">
    <location>
        <begin position="1"/>
        <end position="23"/>
    </location>
</feature>
<reference evidence="2" key="2">
    <citation type="submission" date="2016-05" db="EMBL/GenBank/DDBJ databases">
        <title>Comparative analysis highlights variable genome content of wheat rusts and divergence of the mating loci.</title>
        <authorList>
            <person name="Cuomo C.A."/>
            <person name="Bakkeren G."/>
            <person name="Szabo L."/>
            <person name="Khalil H."/>
            <person name="Joly D."/>
            <person name="Goldberg J."/>
            <person name="Young S."/>
            <person name="Zeng Q."/>
            <person name="Fellers J."/>
        </authorList>
    </citation>
    <scope>NUCLEOTIDE SEQUENCE [LARGE SCALE GENOMIC DNA]</scope>
    <source>
        <strain evidence="2">1-1 BBBD Race 1</strain>
    </source>
</reference>
<gene>
    <name evidence="2" type="ORF">PTTG_26036</name>
</gene>
<name>A0A180GXA5_PUCT1</name>